<feature type="chain" id="PRO_5046988606" evidence="2">
    <location>
        <begin position="28"/>
        <end position="317"/>
    </location>
</feature>
<dbReference type="Proteomes" id="UP001595711">
    <property type="component" value="Unassembled WGS sequence"/>
</dbReference>
<dbReference type="Pfam" id="PF11306">
    <property type="entry name" value="DUF3108"/>
    <property type="match status" value="1"/>
</dbReference>
<accession>A0ABV7VDM7</accession>
<keyword evidence="4" id="KW-1185">Reference proteome</keyword>
<name>A0ABV7VDM7_9PROT</name>
<protein>
    <submittedName>
        <fullName evidence="3">DUF3108 domain-containing protein</fullName>
    </submittedName>
</protein>
<comment type="caution">
    <text evidence="3">The sequence shown here is derived from an EMBL/GenBank/DDBJ whole genome shotgun (WGS) entry which is preliminary data.</text>
</comment>
<organism evidence="3 4">
    <name type="scientific">Ferrovibrio xuzhouensis</name>
    <dbReference type="NCBI Taxonomy" id="1576914"/>
    <lineage>
        <taxon>Bacteria</taxon>
        <taxon>Pseudomonadati</taxon>
        <taxon>Pseudomonadota</taxon>
        <taxon>Alphaproteobacteria</taxon>
        <taxon>Rhodospirillales</taxon>
        <taxon>Rhodospirillaceae</taxon>
        <taxon>Ferrovibrio</taxon>
    </lineage>
</organism>
<keyword evidence="2" id="KW-0732">Signal</keyword>
<dbReference type="RefSeq" id="WP_379722885.1">
    <property type="nucleotide sequence ID" value="NZ_JBHRYJ010000001.1"/>
</dbReference>
<reference evidence="4" key="1">
    <citation type="journal article" date="2019" name="Int. J. Syst. Evol. Microbiol.">
        <title>The Global Catalogue of Microorganisms (GCM) 10K type strain sequencing project: providing services to taxonomists for standard genome sequencing and annotation.</title>
        <authorList>
            <consortium name="The Broad Institute Genomics Platform"/>
            <consortium name="The Broad Institute Genome Sequencing Center for Infectious Disease"/>
            <person name="Wu L."/>
            <person name="Ma J."/>
        </authorList>
    </citation>
    <scope>NUCLEOTIDE SEQUENCE [LARGE SCALE GENOMIC DNA]</scope>
    <source>
        <strain evidence="4">KCTC 42182</strain>
    </source>
</reference>
<gene>
    <name evidence="3" type="ORF">ACFOOQ_05840</name>
</gene>
<evidence type="ECO:0000256" key="2">
    <source>
        <dbReference type="SAM" id="SignalP"/>
    </source>
</evidence>
<feature type="signal peptide" evidence="2">
    <location>
        <begin position="1"/>
        <end position="27"/>
    </location>
</feature>
<sequence>MRITLPSVTFPGALRIGLLLASLPAAAATGAVRAEPPPADPAPTPLATPGDTAPRGALRSARLEFGLYALGAKAFDMKLDLQREGDAITVDTGMQTFGLVNFLMSFEMTGHVAAQMQGGRVMPVRYRTDSDGSWSKRSTRIVWDADGMPTAEVLPPVDQDDRDPVPDALKRNTMDPTTAIVARALHSGDAPPCNGIDAIFDGRRRYNLHFSPVGPAMLKPQDRSTYAGPAYECAVRLEPIAGYRHGDDADTRAVEEHVTRLWLTRPPGVDVWIPVQIDSGISLGSVTGWIAGATLNGKTWLAPLPPIRYAVERPNTP</sequence>
<proteinExistence type="predicted"/>
<evidence type="ECO:0000256" key="1">
    <source>
        <dbReference type="SAM" id="MobiDB-lite"/>
    </source>
</evidence>
<feature type="compositionally biased region" description="Pro residues" evidence="1">
    <location>
        <begin position="35"/>
        <end position="46"/>
    </location>
</feature>
<dbReference type="EMBL" id="JBHRYJ010000001">
    <property type="protein sequence ID" value="MFC3675052.1"/>
    <property type="molecule type" value="Genomic_DNA"/>
</dbReference>
<dbReference type="InterPro" id="IPR021457">
    <property type="entry name" value="DUF3108"/>
</dbReference>
<evidence type="ECO:0000313" key="4">
    <source>
        <dbReference type="Proteomes" id="UP001595711"/>
    </source>
</evidence>
<feature type="region of interest" description="Disordered" evidence="1">
    <location>
        <begin position="31"/>
        <end position="55"/>
    </location>
</feature>
<evidence type="ECO:0000313" key="3">
    <source>
        <dbReference type="EMBL" id="MFC3675052.1"/>
    </source>
</evidence>